<feature type="compositionally biased region" description="Basic and acidic residues" evidence="1">
    <location>
        <begin position="18"/>
        <end position="29"/>
    </location>
</feature>
<dbReference type="PANTHER" id="PTHR22834">
    <property type="entry name" value="NUCLEAR FUSION PROTEIN FUS2"/>
    <property type="match status" value="1"/>
</dbReference>
<dbReference type="InterPro" id="IPR000219">
    <property type="entry name" value="DH_dom"/>
</dbReference>
<evidence type="ECO:0000313" key="4">
    <source>
        <dbReference type="Proteomes" id="UP000694701"/>
    </source>
</evidence>
<feature type="domain" description="DH" evidence="2">
    <location>
        <begin position="131"/>
        <end position="206"/>
    </location>
</feature>
<organism evidence="3 4">
    <name type="scientific">Cyprinus carpio</name>
    <name type="common">Common carp</name>
    <dbReference type="NCBI Taxonomy" id="7962"/>
    <lineage>
        <taxon>Eukaryota</taxon>
        <taxon>Metazoa</taxon>
        <taxon>Chordata</taxon>
        <taxon>Craniata</taxon>
        <taxon>Vertebrata</taxon>
        <taxon>Euteleostomi</taxon>
        <taxon>Actinopterygii</taxon>
        <taxon>Neopterygii</taxon>
        <taxon>Teleostei</taxon>
        <taxon>Ostariophysi</taxon>
        <taxon>Cypriniformes</taxon>
        <taxon>Cyprinidae</taxon>
        <taxon>Cyprininae</taxon>
        <taxon>Cyprinus</taxon>
    </lineage>
</organism>
<dbReference type="SUPFAM" id="SSF48065">
    <property type="entry name" value="DBL homology domain (DH-domain)"/>
    <property type="match status" value="1"/>
</dbReference>
<dbReference type="PANTHER" id="PTHR22834:SF17">
    <property type="entry name" value="RHO GUANINE NUCLEOTIDE EXCHANGE FACTOR 38"/>
    <property type="match status" value="1"/>
</dbReference>
<dbReference type="PROSITE" id="PS50010">
    <property type="entry name" value="DH_2"/>
    <property type="match status" value="1"/>
</dbReference>
<evidence type="ECO:0000313" key="3">
    <source>
        <dbReference type="Ensembl" id="ENSCCRP00020008659.1"/>
    </source>
</evidence>
<feature type="region of interest" description="Disordered" evidence="1">
    <location>
        <begin position="1"/>
        <end position="51"/>
    </location>
</feature>
<sequence>MEHLFRFPDSLSLTSAPDRNKREGAERVNMEPQASGNDRENEKGERKDKDKGIKRRNRLFIRYLERRKTDTIVDDDASKGDISIATLVRRSHSDKTEYSAKLKEKMSPHDLSSPTSPAVDPEEIRHRRMTKRSKVIEELVRTEGDFQKDLELCISEVLLPLRAAQVVDVDRLFTNMESVCEVSAELLQRLKYAIADPDPETQLIGY</sequence>
<feature type="compositionally biased region" description="Basic and acidic residues" evidence="1">
    <location>
        <begin position="37"/>
        <end position="51"/>
    </location>
</feature>
<proteinExistence type="predicted"/>
<dbReference type="AlphaFoldDB" id="A0A8C2C944"/>
<dbReference type="Ensembl" id="ENSCCRT00020009679.1">
    <property type="protein sequence ID" value="ENSCCRP00020008659.1"/>
    <property type="gene ID" value="ENSCCRG00020004574.1"/>
</dbReference>
<dbReference type="Gene3D" id="1.20.900.10">
    <property type="entry name" value="Dbl homology (DH) domain"/>
    <property type="match status" value="1"/>
</dbReference>
<reference evidence="3" key="1">
    <citation type="submission" date="2025-08" db="UniProtKB">
        <authorList>
            <consortium name="Ensembl"/>
        </authorList>
    </citation>
    <scope>IDENTIFICATION</scope>
</reference>
<accession>A0A8C2C944</accession>
<dbReference type="Pfam" id="PF00621">
    <property type="entry name" value="RhoGEF"/>
    <property type="match status" value="1"/>
</dbReference>
<protein>
    <submittedName>
        <fullName evidence="3">Tet methylcytosine dioxygenase 2</fullName>
    </submittedName>
</protein>
<dbReference type="GO" id="GO:0005085">
    <property type="term" value="F:guanyl-nucleotide exchange factor activity"/>
    <property type="evidence" value="ECO:0007669"/>
    <property type="project" value="InterPro"/>
</dbReference>
<dbReference type="InterPro" id="IPR035899">
    <property type="entry name" value="DBL_dom_sf"/>
</dbReference>
<name>A0A8C2C944_CYPCA</name>
<dbReference type="Proteomes" id="UP000694701">
    <property type="component" value="Unplaced"/>
</dbReference>
<feature type="region of interest" description="Disordered" evidence="1">
    <location>
        <begin position="102"/>
        <end position="125"/>
    </location>
</feature>
<dbReference type="InterPro" id="IPR051492">
    <property type="entry name" value="Dynamin-Rho_GEF"/>
</dbReference>
<dbReference type="GO" id="GO:0005737">
    <property type="term" value="C:cytoplasm"/>
    <property type="evidence" value="ECO:0007669"/>
    <property type="project" value="TreeGrafter"/>
</dbReference>
<evidence type="ECO:0000259" key="2">
    <source>
        <dbReference type="PROSITE" id="PS50010"/>
    </source>
</evidence>
<evidence type="ECO:0000256" key="1">
    <source>
        <dbReference type="SAM" id="MobiDB-lite"/>
    </source>
</evidence>